<evidence type="ECO:0000313" key="3">
    <source>
        <dbReference type="Proteomes" id="UP001163046"/>
    </source>
</evidence>
<dbReference type="Gene3D" id="1.10.150.130">
    <property type="match status" value="1"/>
</dbReference>
<evidence type="ECO:0000256" key="1">
    <source>
        <dbReference type="ARBA" id="ARBA00023125"/>
    </source>
</evidence>
<proteinExistence type="predicted"/>
<keyword evidence="3" id="KW-1185">Reference proteome</keyword>
<dbReference type="EMBL" id="MU825877">
    <property type="protein sequence ID" value="KAJ7386211.1"/>
    <property type="molecule type" value="Genomic_DNA"/>
</dbReference>
<organism evidence="2 3">
    <name type="scientific">Desmophyllum pertusum</name>
    <dbReference type="NCBI Taxonomy" id="174260"/>
    <lineage>
        <taxon>Eukaryota</taxon>
        <taxon>Metazoa</taxon>
        <taxon>Cnidaria</taxon>
        <taxon>Anthozoa</taxon>
        <taxon>Hexacorallia</taxon>
        <taxon>Scleractinia</taxon>
        <taxon>Caryophylliina</taxon>
        <taxon>Caryophylliidae</taxon>
        <taxon>Desmophyllum</taxon>
    </lineage>
</organism>
<comment type="caution">
    <text evidence="2">The sequence shown here is derived from an EMBL/GenBank/DDBJ whole genome shotgun (WGS) entry which is preliminary data.</text>
</comment>
<reference evidence="2" key="1">
    <citation type="submission" date="2023-01" db="EMBL/GenBank/DDBJ databases">
        <title>Genome assembly of the deep-sea coral Lophelia pertusa.</title>
        <authorList>
            <person name="Herrera S."/>
            <person name="Cordes E."/>
        </authorList>
    </citation>
    <scope>NUCLEOTIDE SEQUENCE</scope>
    <source>
        <strain evidence="2">USNM1676648</strain>
        <tissue evidence="2">Polyp</tissue>
    </source>
</reference>
<evidence type="ECO:0000313" key="2">
    <source>
        <dbReference type="EMBL" id="KAJ7386211.1"/>
    </source>
</evidence>
<accession>A0A9W9ZR04</accession>
<protein>
    <submittedName>
        <fullName evidence="2">Uncharacterized protein</fullName>
    </submittedName>
</protein>
<dbReference type="AlphaFoldDB" id="A0A9W9ZR04"/>
<sequence>MYDNRMLQVFKSNNYNVSEVTNTTKDILEHLVAKTDSDSKLWKIGICGLYILYLVNFAKGLPEVVLASNYKVPLTLDKYRLVRLGWKLWVSKFPCVTVFPEKPFRVVLYLKDLLYSVTQIVAAVYGIWWVHQVAGKPSPTDHDFVKYTVEGCTHLLAKTKSPNSG</sequence>
<dbReference type="InterPro" id="IPR010998">
    <property type="entry name" value="Integrase_recombinase_N"/>
</dbReference>
<gene>
    <name evidence="2" type="ORF">OS493_010604</name>
</gene>
<dbReference type="OrthoDB" id="5982453at2759"/>
<dbReference type="GO" id="GO:0003677">
    <property type="term" value="F:DNA binding"/>
    <property type="evidence" value="ECO:0007669"/>
    <property type="project" value="UniProtKB-KW"/>
</dbReference>
<name>A0A9W9ZR04_9CNID</name>
<keyword evidence="1" id="KW-0238">DNA-binding</keyword>
<dbReference type="Proteomes" id="UP001163046">
    <property type="component" value="Unassembled WGS sequence"/>
</dbReference>
<dbReference type="SUPFAM" id="SSF47823">
    <property type="entry name" value="lambda integrase-like, N-terminal domain"/>
    <property type="match status" value="1"/>
</dbReference>